<organism evidence="2 3">
    <name type="scientific">Tetrahymena thermophila (strain SB210)</name>
    <dbReference type="NCBI Taxonomy" id="312017"/>
    <lineage>
        <taxon>Eukaryota</taxon>
        <taxon>Sar</taxon>
        <taxon>Alveolata</taxon>
        <taxon>Ciliophora</taxon>
        <taxon>Intramacronucleata</taxon>
        <taxon>Oligohymenophorea</taxon>
        <taxon>Hymenostomatida</taxon>
        <taxon>Tetrahymenina</taxon>
        <taxon>Tetrahymenidae</taxon>
        <taxon>Tetrahymena</taxon>
    </lineage>
</organism>
<protein>
    <submittedName>
        <fullName evidence="2">Transmembrane protein, putative</fullName>
    </submittedName>
</protein>
<reference evidence="3" key="1">
    <citation type="journal article" date="2006" name="PLoS Biol.">
        <title>Macronuclear genome sequence of the ciliate Tetrahymena thermophila, a model eukaryote.</title>
        <authorList>
            <person name="Eisen J.A."/>
            <person name="Coyne R.S."/>
            <person name="Wu M."/>
            <person name="Wu D."/>
            <person name="Thiagarajan M."/>
            <person name="Wortman J.R."/>
            <person name="Badger J.H."/>
            <person name="Ren Q."/>
            <person name="Amedeo P."/>
            <person name="Jones K.M."/>
            <person name="Tallon L.J."/>
            <person name="Delcher A.L."/>
            <person name="Salzberg S.L."/>
            <person name="Silva J.C."/>
            <person name="Haas B.J."/>
            <person name="Majoros W.H."/>
            <person name="Farzad M."/>
            <person name="Carlton J.M."/>
            <person name="Smith R.K. Jr."/>
            <person name="Garg J."/>
            <person name="Pearlman R.E."/>
            <person name="Karrer K.M."/>
            <person name="Sun L."/>
            <person name="Manning G."/>
            <person name="Elde N.C."/>
            <person name="Turkewitz A.P."/>
            <person name="Asai D.J."/>
            <person name="Wilkes D.E."/>
            <person name="Wang Y."/>
            <person name="Cai H."/>
            <person name="Collins K."/>
            <person name="Stewart B.A."/>
            <person name="Lee S.R."/>
            <person name="Wilamowska K."/>
            <person name="Weinberg Z."/>
            <person name="Ruzzo W.L."/>
            <person name="Wloga D."/>
            <person name="Gaertig J."/>
            <person name="Frankel J."/>
            <person name="Tsao C.-C."/>
            <person name="Gorovsky M.A."/>
            <person name="Keeling P.J."/>
            <person name="Waller R.F."/>
            <person name="Patron N.J."/>
            <person name="Cherry J.M."/>
            <person name="Stover N.A."/>
            <person name="Krieger C.J."/>
            <person name="del Toro C."/>
            <person name="Ryder H.F."/>
            <person name="Williamson S.C."/>
            <person name="Barbeau R.A."/>
            <person name="Hamilton E.P."/>
            <person name="Orias E."/>
        </authorList>
    </citation>
    <scope>NUCLEOTIDE SEQUENCE [LARGE SCALE GENOMIC DNA]</scope>
    <source>
        <strain evidence="3">SB210</strain>
    </source>
</reference>
<dbReference type="AlphaFoldDB" id="W7X7T4"/>
<dbReference type="Proteomes" id="UP000009168">
    <property type="component" value="Unassembled WGS sequence"/>
</dbReference>
<dbReference type="RefSeq" id="XP_012654054.1">
    <property type="nucleotide sequence ID" value="XM_012798600.1"/>
</dbReference>
<feature type="transmembrane region" description="Helical" evidence="1">
    <location>
        <begin position="6"/>
        <end position="31"/>
    </location>
</feature>
<name>W7X7T4_TETTS</name>
<dbReference type="GeneID" id="24440095"/>
<proteinExistence type="predicted"/>
<keyword evidence="1 2" id="KW-0812">Transmembrane</keyword>
<sequence length="124" mass="14764">MGQKYLIILLILITQLYKINNYKIFLIYVIFNLHLYRQQILLILDIQLIKVKVIQTIPQTNVDKCNYKIQNQCPQGIYSSTKQALLNLLSLQIMSKIQTQQDWSFQSALFKLKEQYKLFKVLHN</sequence>
<gene>
    <name evidence="2" type="ORF">TTHERM_000663859</name>
</gene>
<evidence type="ECO:0000256" key="1">
    <source>
        <dbReference type="SAM" id="Phobius"/>
    </source>
</evidence>
<keyword evidence="3" id="KW-1185">Reference proteome</keyword>
<dbReference type="InParanoid" id="W7X7T4"/>
<evidence type="ECO:0000313" key="3">
    <source>
        <dbReference type="Proteomes" id="UP000009168"/>
    </source>
</evidence>
<evidence type="ECO:0000313" key="2">
    <source>
        <dbReference type="EMBL" id="EWS73402.1"/>
    </source>
</evidence>
<dbReference type="EMBL" id="GG662634">
    <property type="protein sequence ID" value="EWS73402.1"/>
    <property type="molecule type" value="Genomic_DNA"/>
</dbReference>
<keyword evidence="1" id="KW-0472">Membrane</keyword>
<accession>W7X7T4</accession>
<keyword evidence="1" id="KW-1133">Transmembrane helix</keyword>
<dbReference type="KEGG" id="tet:TTHERM_000663859"/>